<comment type="caution">
    <text evidence="3">The sequence shown here is derived from an EMBL/GenBank/DDBJ whole genome shotgun (WGS) entry which is preliminary data.</text>
</comment>
<keyword evidence="2" id="KW-0812">Transmembrane</keyword>
<accession>A0A9P6KQ12</accession>
<evidence type="ECO:0000313" key="3">
    <source>
        <dbReference type="EMBL" id="KAF9734647.1"/>
    </source>
</evidence>
<feature type="transmembrane region" description="Helical" evidence="2">
    <location>
        <begin position="206"/>
        <end position="224"/>
    </location>
</feature>
<reference evidence="3" key="1">
    <citation type="journal article" date="2020" name="Mol. Plant Microbe Interact.">
        <title>Genome Sequence of the Biocontrol Agent Coniothyrium minitans strain Conio (IMI 134523).</title>
        <authorList>
            <person name="Patel D."/>
            <person name="Shittu T.A."/>
            <person name="Baroncelli R."/>
            <person name="Muthumeenakshi S."/>
            <person name="Osborne T.H."/>
            <person name="Janganan T.K."/>
            <person name="Sreenivasaprasad S."/>
        </authorList>
    </citation>
    <scope>NUCLEOTIDE SEQUENCE</scope>
    <source>
        <strain evidence="3">Conio</strain>
    </source>
</reference>
<feature type="transmembrane region" description="Helical" evidence="2">
    <location>
        <begin position="89"/>
        <end position="107"/>
    </location>
</feature>
<keyword evidence="2" id="KW-1133">Transmembrane helix</keyword>
<name>A0A9P6KQ12_9PLEO</name>
<feature type="compositionally biased region" description="Basic and acidic residues" evidence="1">
    <location>
        <begin position="348"/>
        <end position="358"/>
    </location>
</feature>
<dbReference type="OrthoDB" id="10532052at2759"/>
<protein>
    <submittedName>
        <fullName evidence="3">Uncharacterized protein</fullName>
    </submittedName>
</protein>
<dbReference type="Proteomes" id="UP000756921">
    <property type="component" value="Unassembled WGS sequence"/>
</dbReference>
<dbReference type="AlphaFoldDB" id="A0A9P6KQ12"/>
<feature type="region of interest" description="Disordered" evidence="1">
    <location>
        <begin position="317"/>
        <end position="377"/>
    </location>
</feature>
<evidence type="ECO:0000256" key="1">
    <source>
        <dbReference type="SAM" id="MobiDB-lite"/>
    </source>
</evidence>
<feature type="transmembrane region" description="Helical" evidence="2">
    <location>
        <begin position="173"/>
        <end position="194"/>
    </location>
</feature>
<evidence type="ECO:0000313" key="4">
    <source>
        <dbReference type="Proteomes" id="UP000756921"/>
    </source>
</evidence>
<organism evidence="3 4">
    <name type="scientific">Paraphaeosphaeria minitans</name>
    <dbReference type="NCBI Taxonomy" id="565426"/>
    <lineage>
        <taxon>Eukaryota</taxon>
        <taxon>Fungi</taxon>
        <taxon>Dikarya</taxon>
        <taxon>Ascomycota</taxon>
        <taxon>Pezizomycotina</taxon>
        <taxon>Dothideomycetes</taxon>
        <taxon>Pleosporomycetidae</taxon>
        <taxon>Pleosporales</taxon>
        <taxon>Massarineae</taxon>
        <taxon>Didymosphaeriaceae</taxon>
        <taxon>Paraphaeosphaeria</taxon>
    </lineage>
</organism>
<sequence length="377" mass="41206">MSAAHFACLHDLQSSWSNLNFLHPSSSGSFYSRAFFLSPLARIIGGEPSPNNGTSSTTPVLAPEGALSCGWNEGVDCEGTARFAPHLQLVSLLLAATQLALGCYILGSLSEYGKWVSSLTSQTETCYSAFVHNVDYPHTLRPPFTMYTQYNQFTGAHKHWVGNFSALDSKGYVVIYALILPLSTILMAVAAASAHFFSRFSLSPRMALYVSAWQAFDILLYLYFTGSTLTVDWPLQQKGFSEGSVCFVHEERGAAISKLGLSRERSLSARRAIAIAAGCVAAGYLLLTILSIFQTYTRARTAQHRRVADIRLQEVQASGTRRQGGEVDGSDAATTPLPESPLQSQRRVSRETWVHENDTFAGDGEDLGEPVRPRDMV</sequence>
<keyword evidence="2" id="KW-0472">Membrane</keyword>
<feature type="transmembrane region" description="Helical" evidence="2">
    <location>
        <begin position="272"/>
        <end position="296"/>
    </location>
</feature>
<proteinExistence type="predicted"/>
<evidence type="ECO:0000256" key="2">
    <source>
        <dbReference type="SAM" id="Phobius"/>
    </source>
</evidence>
<gene>
    <name evidence="3" type="ORF">PMIN01_07550</name>
</gene>
<keyword evidence="4" id="KW-1185">Reference proteome</keyword>
<dbReference type="EMBL" id="WJXW01000007">
    <property type="protein sequence ID" value="KAF9734647.1"/>
    <property type="molecule type" value="Genomic_DNA"/>
</dbReference>